<protein>
    <submittedName>
        <fullName evidence="7">Uncharacterized protein LOC107027559</fullName>
    </submittedName>
</protein>
<reference evidence="7" key="2">
    <citation type="submission" date="2025-08" db="UniProtKB">
        <authorList>
            <consortium name="RefSeq"/>
        </authorList>
    </citation>
    <scope>IDENTIFICATION</scope>
</reference>
<organism evidence="6 7">
    <name type="scientific">Solanum pennellii</name>
    <name type="common">Tomato</name>
    <name type="synonym">Lycopersicon pennellii</name>
    <dbReference type="NCBI Taxonomy" id="28526"/>
    <lineage>
        <taxon>Eukaryota</taxon>
        <taxon>Viridiplantae</taxon>
        <taxon>Streptophyta</taxon>
        <taxon>Embryophyta</taxon>
        <taxon>Tracheophyta</taxon>
        <taxon>Spermatophyta</taxon>
        <taxon>Magnoliopsida</taxon>
        <taxon>eudicotyledons</taxon>
        <taxon>Gunneridae</taxon>
        <taxon>Pentapetalae</taxon>
        <taxon>asterids</taxon>
        <taxon>lamiids</taxon>
        <taxon>Solanales</taxon>
        <taxon>Solanaceae</taxon>
        <taxon>Solanoideae</taxon>
        <taxon>Solaneae</taxon>
        <taxon>Solanum</taxon>
        <taxon>Solanum subgen. Lycopersicon</taxon>
    </lineage>
</organism>
<dbReference type="InterPro" id="IPR015410">
    <property type="entry name" value="DUF1985"/>
</dbReference>
<comment type="similarity">
    <text evidence="1">Belongs to the peptidase C48 family.</text>
</comment>
<dbReference type="InterPro" id="IPR038765">
    <property type="entry name" value="Papain-like_cys_pep_sf"/>
</dbReference>
<reference evidence="6" key="1">
    <citation type="journal article" date="2014" name="Nat. Genet.">
        <title>The genome of the stress-tolerant wild tomato species Solanum pennellii.</title>
        <authorList>
            <person name="Bolger A."/>
            <person name="Scossa F."/>
            <person name="Bolger M.E."/>
            <person name="Lanz C."/>
            <person name="Maumus F."/>
            <person name="Tohge T."/>
            <person name="Quesneville H."/>
            <person name="Alseekh S."/>
            <person name="Sorensen I."/>
            <person name="Lichtenstein G."/>
            <person name="Fich E.A."/>
            <person name="Conte M."/>
            <person name="Keller H."/>
            <person name="Schneeberger K."/>
            <person name="Schwacke R."/>
            <person name="Ofner I."/>
            <person name="Vrebalov J."/>
            <person name="Xu Y."/>
            <person name="Osorio S."/>
            <person name="Aflitos S.A."/>
            <person name="Schijlen E."/>
            <person name="Jimenez-Gomez J.M."/>
            <person name="Ryngajllo M."/>
            <person name="Kimura S."/>
            <person name="Kumar R."/>
            <person name="Koenig D."/>
            <person name="Headland L.R."/>
            <person name="Maloof J.N."/>
            <person name="Sinha N."/>
            <person name="van Ham R.C."/>
            <person name="Lankhorst R.K."/>
            <person name="Mao L."/>
            <person name="Vogel A."/>
            <person name="Arsova B."/>
            <person name="Panstruga R."/>
            <person name="Fei Z."/>
            <person name="Rose J.K."/>
            <person name="Zamir D."/>
            <person name="Carrari F."/>
            <person name="Giovannoni J.J."/>
            <person name="Weigel D."/>
            <person name="Usadel B."/>
            <person name="Fernie A.R."/>
        </authorList>
    </citation>
    <scope>NUCLEOTIDE SEQUENCE [LARGE SCALE GENOMIC DNA]</scope>
    <source>
        <strain evidence="6">cv. LA0716</strain>
    </source>
</reference>
<dbReference type="Proteomes" id="UP000694930">
    <property type="component" value="Chromosome 8"/>
</dbReference>
<dbReference type="SUPFAM" id="SSF54001">
    <property type="entry name" value="Cysteine proteinases"/>
    <property type="match status" value="1"/>
</dbReference>
<dbReference type="Gene3D" id="3.40.395.10">
    <property type="entry name" value="Adenoviral Proteinase, Chain A"/>
    <property type="match status" value="1"/>
</dbReference>
<evidence type="ECO:0000256" key="3">
    <source>
        <dbReference type="ARBA" id="ARBA00022801"/>
    </source>
</evidence>
<dbReference type="PANTHER" id="PTHR48449">
    <property type="entry name" value="DUF1985 DOMAIN-CONTAINING PROTEIN"/>
    <property type="match status" value="1"/>
</dbReference>
<accession>A0ABM1HE39</accession>
<feature type="compositionally biased region" description="Basic and acidic residues" evidence="4">
    <location>
        <begin position="279"/>
        <end position="299"/>
    </location>
</feature>
<dbReference type="Pfam" id="PF09331">
    <property type="entry name" value="DUF1985"/>
    <property type="match status" value="1"/>
</dbReference>
<evidence type="ECO:0000313" key="7">
    <source>
        <dbReference type="RefSeq" id="XP_015084180.2"/>
    </source>
</evidence>
<dbReference type="GeneID" id="107027559"/>
<sequence length="812" mass="94181">MNVFADLLTFLGQDKFQQFLDETPFGFFYNLHHIKIQCQLLRHLFIMANENVRDDMFVIKVNGKELHFGLKEFVAITGLKCGPVSDFVSDPHVQNRLIAENFGDFNKVSKSDFYYKFKLQNFWEEDDKLKIGILYFISSFLTASDPSKTTIPKLYFDLVESGQYATFPWANECFNLTLKACNQKFKKNPSSFKFNQFHIALQIWFYECCHPFDNTIAIRVSNRTPRILNWKTPNDVIFFDDLKKTIFRTHGNQHKFRNIVFSEEELNRMDETILNQSSSHHDSENPRSSENRAVDSEHKVQELRADIAEVKAELKELKITVHKRMVDIKMYVDNSTKMIIDEIRLSRGEQIPEEQPEENVNHHAAQSDPTDMPTETIPQQVQSSNTAAQKSTDDCLNVDASTTSKSKPPTLDDYPDFTMTQIIALDPILNATTTPNLRTRNKNVGKYDSSPYIRMSEGESSSNRVPTFFQIKHPFQNHNGFDVPDQLIEEFNKWIFKDVSSRRGRKAAYSKSKNTFHPLMDFGVVKIGEKDFFHIMSQPGRPWEDGHINTIMYYLRKKAKYSQTVTSYSTVDCWFMAWVDNIEKQWRQSQCDMRCISPDHDVGQCIRGYKLLANIPWDRVDEVIIPVNINDKFHWFLVVFQIKSRCLYVYDSMMGGSVHSRKVKEAVDKLATMIPLFLTSTGFYGKRLDLYANNLPNYQQKSHSEPLSIKNVTHVPQQEESSNGCGLYTSLFAEYMSNDVFDMSHIDIDSTYHRQRYATLLWHYGKSKNDEGAISESEVTGTVASKKGGPRTHKEQVMDTTNYPTPKFRIRK</sequence>
<proteinExistence type="inferred from homology"/>
<feature type="region of interest" description="Disordered" evidence="4">
    <location>
        <begin position="352"/>
        <end position="413"/>
    </location>
</feature>
<keyword evidence="3" id="KW-0378">Hydrolase</keyword>
<keyword evidence="2" id="KW-0645">Protease</keyword>
<dbReference type="PANTHER" id="PTHR48449:SF1">
    <property type="entry name" value="DUF1985 DOMAIN-CONTAINING PROTEIN"/>
    <property type="match status" value="1"/>
</dbReference>
<evidence type="ECO:0000313" key="6">
    <source>
        <dbReference type="Proteomes" id="UP000694930"/>
    </source>
</evidence>
<feature type="region of interest" description="Disordered" evidence="4">
    <location>
        <begin position="773"/>
        <end position="812"/>
    </location>
</feature>
<name>A0ABM1HE39_SOLPN</name>
<dbReference type="InterPro" id="IPR003653">
    <property type="entry name" value="Peptidase_C48_C"/>
</dbReference>
<gene>
    <name evidence="7" type="primary">LOC107027559</name>
</gene>
<dbReference type="PROSITE" id="PS50600">
    <property type="entry name" value="ULP_PROTEASE"/>
    <property type="match status" value="1"/>
</dbReference>
<evidence type="ECO:0000256" key="4">
    <source>
        <dbReference type="SAM" id="MobiDB-lite"/>
    </source>
</evidence>
<keyword evidence="6" id="KW-1185">Reference proteome</keyword>
<feature type="region of interest" description="Disordered" evidence="4">
    <location>
        <begin position="274"/>
        <end position="299"/>
    </location>
</feature>
<evidence type="ECO:0000256" key="1">
    <source>
        <dbReference type="ARBA" id="ARBA00005234"/>
    </source>
</evidence>
<evidence type="ECO:0000259" key="5">
    <source>
        <dbReference type="PROSITE" id="PS50600"/>
    </source>
</evidence>
<dbReference type="Pfam" id="PF02902">
    <property type="entry name" value="Peptidase_C48"/>
    <property type="match status" value="1"/>
</dbReference>
<feature type="compositionally biased region" description="Polar residues" evidence="4">
    <location>
        <begin position="376"/>
        <end position="390"/>
    </location>
</feature>
<feature type="domain" description="Ubiquitin-like protease family profile" evidence="5">
    <location>
        <begin position="525"/>
        <end position="736"/>
    </location>
</feature>
<evidence type="ECO:0000256" key="2">
    <source>
        <dbReference type="ARBA" id="ARBA00022670"/>
    </source>
</evidence>
<dbReference type="RefSeq" id="XP_015084180.2">
    <property type="nucleotide sequence ID" value="XM_015228694.2"/>
</dbReference>